<evidence type="ECO:0000313" key="1">
    <source>
        <dbReference type="EMBL" id="QTA90618.1"/>
    </source>
</evidence>
<sequence length="64" mass="7244">MIQFGRKVCHSCESRNPFRADAAVPGAVDSCFHRNDKKNLIIEAQVLKPRIIQITRVHGDFLPV</sequence>
<accession>A0A975BSJ0</accession>
<reference evidence="1" key="1">
    <citation type="journal article" date="2021" name="Microb. Physiol.">
        <title>Proteogenomic Insights into the Physiology of Marine, Sulfate-Reducing, Filamentous Desulfonema limicola and Desulfonema magnum.</title>
        <authorList>
            <person name="Schnaars V."/>
            <person name="Wohlbrand L."/>
            <person name="Scheve S."/>
            <person name="Hinrichs C."/>
            <person name="Reinhardt R."/>
            <person name="Rabus R."/>
        </authorList>
    </citation>
    <scope>NUCLEOTIDE SEQUENCE</scope>
    <source>
        <strain evidence="1">4be13</strain>
    </source>
</reference>
<dbReference type="AlphaFoldDB" id="A0A975BSJ0"/>
<organism evidence="1 2">
    <name type="scientific">Desulfonema magnum</name>
    <dbReference type="NCBI Taxonomy" id="45655"/>
    <lineage>
        <taxon>Bacteria</taxon>
        <taxon>Pseudomonadati</taxon>
        <taxon>Thermodesulfobacteriota</taxon>
        <taxon>Desulfobacteria</taxon>
        <taxon>Desulfobacterales</taxon>
        <taxon>Desulfococcaceae</taxon>
        <taxon>Desulfonema</taxon>
    </lineage>
</organism>
<name>A0A975BSJ0_9BACT</name>
<keyword evidence="2" id="KW-1185">Reference proteome</keyword>
<protein>
    <submittedName>
        <fullName evidence="1">Uncharacterized protein</fullName>
    </submittedName>
</protein>
<gene>
    <name evidence="1" type="ORF">dnm_066790</name>
</gene>
<proteinExistence type="predicted"/>
<dbReference type="KEGG" id="dmm:dnm_066790"/>
<dbReference type="Proteomes" id="UP000663722">
    <property type="component" value="Chromosome"/>
</dbReference>
<dbReference type="EMBL" id="CP061800">
    <property type="protein sequence ID" value="QTA90618.1"/>
    <property type="molecule type" value="Genomic_DNA"/>
</dbReference>
<evidence type="ECO:0000313" key="2">
    <source>
        <dbReference type="Proteomes" id="UP000663722"/>
    </source>
</evidence>